<dbReference type="RefSeq" id="XP_025365310.1">
    <property type="nucleotide sequence ID" value="XM_025504053.1"/>
</dbReference>
<gene>
    <name evidence="2" type="ORF">BDZ90DRAFT_20973</name>
</gene>
<protein>
    <submittedName>
        <fullName evidence="2">Uncharacterized protein</fullName>
    </submittedName>
</protein>
<evidence type="ECO:0000256" key="1">
    <source>
        <dbReference type="SAM" id="MobiDB-lite"/>
    </source>
</evidence>
<dbReference type="EMBL" id="KZ819662">
    <property type="protein sequence ID" value="PWN30698.1"/>
    <property type="molecule type" value="Genomic_DNA"/>
</dbReference>
<accession>A0A316V122</accession>
<keyword evidence="3" id="KW-1185">Reference proteome</keyword>
<evidence type="ECO:0000313" key="2">
    <source>
        <dbReference type="EMBL" id="PWN30698.1"/>
    </source>
</evidence>
<dbReference type="GeneID" id="37025876"/>
<proteinExistence type="predicted"/>
<evidence type="ECO:0000313" key="3">
    <source>
        <dbReference type="Proteomes" id="UP000245884"/>
    </source>
</evidence>
<name>A0A316V122_9BASI</name>
<dbReference type="Proteomes" id="UP000245884">
    <property type="component" value="Unassembled WGS sequence"/>
</dbReference>
<dbReference type="AlphaFoldDB" id="A0A316V122"/>
<sequence length="249" mass="27954">MPCIEGCTEGSHTCHFPNSQHVHLRDKLIQCADMFGKHCAAHVVWVRLQSFKSSISSTWRMRSAEKMAAYDTARMTKGEAIKVMERLGELKSSMYRAVLPGEWDYETIETILRSNATSAEQTAMLCEVCPLGEHLDLQQSSPTPRTVPFGVEALASRSIFKASIDLWQQYDLRTGKPIGHLFDACRRLPNWLQMSKASGLGFVTIAIKVQMSLHALDDATTRPLTDRLSSLITASRRPTRSTDRERLPS</sequence>
<reference evidence="2 3" key="1">
    <citation type="journal article" date="2018" name="Mol. Biol. Evol.">
        <title>Broad Genomic Sampling Reveals a Smut Pathogenic Ancestry of the Fungal Clade Ustilaginomycotina.</title>
        <authorList>
            <person name="Kijpornyongpan T."/>
            <person name="Mondo S.J."/>
            <person name="Barry K."/>
            <person name="Sandor L."/>
            <person name="Lee J."/>
            <person name="Lipzen A."/>
            <person name="Pangilinan J."/>
            <person name="LaButti K."/>
            <person name="Hainaut M."/>
            <person name="Henrissat B."/>
            <person name="Grigoriev I.V."/>
            <person name="Spatafora J.W."/>
            <person name="Aime M.C."/>
        </authorList>
    </citation>
    <scope>NUCLEOTIDE SEQUENCE [LARGE SCALE GENOMIC DNA]</scope>
    <source>
        <strain evidence="2 3">MCA 5214</strain>
    </source>
</reference>
<organism evidence="2 3">
    <name type="scientific">Jaminaea rosea</name>
    <dbReference type="NCBI Taxonomy" id="1569628"/>
    <lineage>
        <taxon>Eukaryota</taxon>
        <taxon>Fungi</taxon>
        <taxon>Dikarya</taxon>
        <taxon>Basidiomycota</taxon>
        <taxon>Ustilaginomycotina</taxon>
        <taxon>Exobasidiomycetes</taxon>
        <taxon>Microstromatales</taxon>
        <taxon>Microstromatales incertae sedis</taxon>
        <taxon>Jaminaea</taxon>
    </lineage>
</organism>
<feature type="region of interest" description="Disordered" evidence="1">
    <location>
        <begin position="229"/>
        <end position="249"/>
    </location>
</feature>
<feature type="compositionally biased region" description="Basic and acidic residues" evidence="1">
    <location>
        <begin position="240"/>
        <end position="249"/>
    </location>
</feature>